<accession>A0A0N1I2I1</accession>
<dbReference type="AlphaFoldDB" id="A0A0N1I2I1"/>
<protein>
    <submittedName>
        <fullName evidence="1">Uncharacterized protein</fullName>
    </submittedName>
</protein>
<dbReference type="OMA" id="EGDHFCV"/>
<name>A0A0N1I2I1_LEPSE</name>
<gene>
    <name evidence="1" type="ORF">ABL78_6152</name>
</gene>
<keyword evidence="2" id="KW-1185">Reference proteome</keyword>
<organism evidence="1 2">
    <name type="scientific">Leptomonas seymouri</name>
    <dbReference type="NCBI Taxonomy" id="5684"/>
    <lineage>
        <taxon>Eukaryota</taxon>
        <taxon>Discoba</taxon>
        <taxon>Euglenozoa</taxon>
        <taxon>Kinetoplastea</taxon>
        <taxon>Metakinetoplastina</taxon>
        <taxon>Trypanosomatida</taxon>
        <taxon>Trypanosomatidae</taxon>
        <taxon>Leishmaniinae</taxon>
        <taxon>Leptomonas</taxon>
    </lineage>
</organism>
<evidence type="ECO:0000313" key="1">
    <source>
        <dbReference type="EMBL" id="KPI84802.1"/>
    </source>
</evidence>
<evidence type="ECO:0000313" key="2">
    <source>
        <dbReference type="Proteomes" id="UP000038009"/>
    </source>
</evidence>
<dbReference type="Proteomes" id="UP000038009">
    <property type="component" value="Unassembled WGS sequence"/>
</dbReference>
<sequence>MRVQLEVAYVVLCAEYHTEPAAAFRTVLSNTYAAPGGEVFIDASSIEGDHFCVFAELLRRLLNQPNAFIGPTVVSDRTLFSLPIPSLMPQPSGEGDDHVYYAIPPRLLRLKLKLSRNINNADIERICGLMAVQKELSCLPVAIPRGRLLLERGETTGTLVQLTWPEMAVIECVDLCDSVFVSLSGGRALRAAARRNVYLLNVFLNGCSVNRAVVEQIGAATSQNRRRFCAMCAA</sequence>
<dbReference type="VEuPathDB" id="TriTrypDB:Lsey_0231_0110"/>
<dbReference type="OrthoDB" id="272049at2759"/>
<dbReference type="EMBL" id="LJSK01000231">
    <property type="protein sequence ID" value="KPI84802.1"/>
    <property type="molecule type" value="Genomic_DNA"/>
</dbReference>
<reference evidence="1 2" key="1">
    <citation type="journal article" date="2015" name="PLoS Pathog.">
        <title>Leptomonas seymouri: Adaptations to the Dixenous Life Cycle Analyzed by Genome Sequencing, Transcriptome Profiling and Co-infection with Leishmania donovani.</title>
        <authorList>
            <person name="Kraeva N."/>
            <person name="Butenko A."/>
            <person name="Hlavacova J."/>
            <person name="Kostygov A."/>
            <person name="Myskova J."/>
            <person name="Grybchuk D."/>
            <person name="Lestinova T."/>
            <person name="Votypka J."/>
            <person name="Volf P."/>
            <person name="Opperdoes F."/>
            <person name="Flegontov P."/>
            <person name="Lukes J."/>
            <person name="Yurchenko V."/>
        </authorList>
    </citation>
    <scope>NUCLEOTIDE SEQUENCE [LARGE SCALE GENOMIC DNA]</scope>
    <source>
        <strain evidence="1 2">ATCC 30220</strain>
    </source>
</reference>
<proteinExistence type="predicted"/>
<comment type="caution">
    <text evidence="1">The sequence shown here is derived from an EMBL/GenBank/DDBJ whole genome shotgun (WGS) entry which is preliminary data.</text>
</comment>